<reference evidence="2 3" key="1">
    <citation type="submission" date="2016-11" db="EMBL/GenBank/DDBJ databases">
        <authorList>
            <person name="Jaros S."/>
            <person name="Januszkiewicz K."/>
            <person name="Wedrychowicz H."/>
        </authorList>
    </citation>
    <scope>NUCLEOTIDE SEQUENCE [LARGE SCALE GENOMIC DNA]</scope>
    <source>
        <strain evidence="2 3">DSM 46144</strain>
    </source>
</reference>
<protein>
    <submittedName>
        <fullName evidence="2">Uncharacterized protein</fullName>
    </submittedName>
</protein>
<organism evidence="2 3">
    <name type="scientific">Cryptosporangium aurantiacum</name>
    <dbReference type="NCBI Taxonomy" id="134849"/>
    <lineage>
        <taxon>Bacteria</taxon>
        <taxon>Bacillati</taxon>
        <taxon>Actinomycetota</taxon>
        <taxon>Actinomycetes</taxon>
        <taxon>Cryptosporangiales</taxon>
        <taxon>Cryptosporangiaceae</taxon>
        <taxon>Cryptosporangium</taxon>
    </lineage>
</organism>
<feature type="transmembrane region" description="Helical" evidence="1">
    <location>
        <begin position="18"/>
        <end position="39"/>
    </location>
</feature>
<keyword evidence="3" id="KW-1185">Reference proteome</keyword>
<name>A0A1M7NJE6_9ACTN</name>
<gene>
    <name evidence="2" type="ORF">SAMN05443668_102677</name>
</gene>
<accession>A0A1M7NJE6</accession>
<evidence type="ECO:0000313" key="3">
    <source>
        <dbReference type="Proteomes" id="UP000184440"/>
    </source>
</evidence>
<dbReference type="STRING" id="134849.SAMN05443668_102677"/>
<sequence>MDSEPIALAPAPVRRLRFVLFGQAATYGVAALLGVLAYYVRGAEHLGVGGYAAARTHPLALVILGGAAAGLLVWLGHRLHSRPAMLGSWIRLLEVVLLVDAGLAVLLGRFDVWLVLGVFAAVVVLWILSTDEASAYLF</sequence>
<keyword evidence="1" id="KW-1133">Transmembrane helix</keyword>
<dbReference type="Proteomes" id="UP000184440">
    <property type="component" value="Unassembled WGS sequence"/>
</dbReference>
<feature type="transmembrane region" description="Helical" evidence="1">
    <location>
        <begin position="112"/>
        <end position="129"/>
    </location>
</feature>
<feature type="transmembrane region" description="Helical" evidence="1">
    <location>
        <begin position="89"/>
        <end position="106"/>
    </location>
</feature>
<proteinExistence type="predicted"/>
<keyword evidence="1" id="KW-0472">Membrane</keyword>
<evidence type="ECO:0000256" key="1">
    <source>
        <dbReference type="SAM" id="Phobius"/>
    </source>
</evidence>
<dbReference type="AlphaFoldDB" id="A0A1M7NJE6"/>
<keyword evidence="1" id="KW-0812">Transmembrane</keyword>
<dbReference type="RefSeq" id="WP_073254722.1">
    <property type="nucleotide sequence ID" value="NZ_FRCS01000002.1"/>
</dbReference>
<dbReference type="EMBL" id="FRCS01000002">
    <property type="protein sequence ID" value="SHN03988.1"/>
    <property type="molecule type" value="Genomic_DNA"/>
</dbReference>
<feature type="transmembrane region" description="Helical" evidence="1">
    <location>
        <begin position="59"/>
        <end position="77"/>
    </location>
</feature>
<evidence type="ECO:0000313" key="2">
    <source>
        <dbReference type="EMBL" id="SHN03988.1"/>
    </source>
</evidence>